<feature type="transmembrane region" description="Helical" evidence="1">
    <location>
        <begin position="108"/>
        <end position="137"/>
    </location>
</feature>
<organism evidence="2 3">
    <name type="scientific">Methylocystis echinoides</name>
    <dbReference type="NCBI Taxonomy" id="29468"/>
    <lineage>
        <taxon>Bacteria</taxon>
        <taxon>Pseudomonadati</taxon>
        <taxon>Pseudomonadota</taxon>
        <taxon>Alphaproteobacteria</taxon>
        <taxon>Hyphomicrobiales</taxon>
        <taxon>Methylocystaceae</taxon>
        <taxon>Methylocystis</taxon>
    </lineage>
</organism>
<keyword evidence="3" id="KW-1185">Reference proteome</keyword>
<keyword evidence="1" id="KW-0812">Transmembrane</keyword>
<comment type="caution">
    <text evidence="2">The sequence shown here is derived from an EMBL/GenBank/DDBJ whole genome shotgun (WGS) entry which is preliminary data.</text>
</comment>
<dbReference type="Proteomes" id="UP001144323">
    <property type="component" value="Unassembled WGS sequence"/>
</dbReference>
<feature type="transmembrane region" description="Helical" evidence="1">
    <location>
        <begin position="6"/>
        <end position="29"/>
    </location>
</feature>
<feature type="transmembrane region" description="Helical" evidence="1">
    <location>
        <begin position="50"/>
        <end position="70"/>
    </location>
</feature>
<evidence type="ECO:0000313" key="2">
    <source>
        <dbReference type="EMBL" id="GLI95677.1"/>
    </source>
</evidence>
<evidence type="ECO:0000256" key="1">
    <source>
        <dbReference type="SAM" id="Phobius"/>
    </source>
</evidence>
<keyword evidence="1" id="KW-0472">Membrane</keyword>
<reference evidence="2" key="1">
    <citation type="journal article" date="2023" name="Int. J. Syst. Evol. Microbiol.">
        <title>Methylocystis iwaonis sp. nov., a type II methane-oxidizing bacterium from surface soil of a rice paddy field in Japan, and emended description of the genus Methylocystis (ex Whittenbury et al. 1970) Bowman et al. 1993.</title>
        <authorList>
            <person name="Kaise H."/>
            <person name="Sawadogo J.B."/>
            <person name="Alam M.S."/>
            <person name="Ueno C."/>
            <person name="Dianou D."/>
            <person name="Shinjo R."/>
            <person name="Asakawa S."/>
        </authorList>
    </citation>
    <scope>NUCLEOTIDE SEQUENCE</scope>
    <source>
        <strain evidence="2">LMG27198</strain>
    </source>
</reference>
<proteinExistence type="predicted"/>
<name>A0A9W6LUL1_9HYPH</name>
<evidence type="ECO:0000313" key="3">
    <source>
        <dbReference type="Proteomes" id="UP001144323"/>
    </source>
</evidence>
<keyword evidence="1" id="KW-1133">Transmembrane helix</keyword>
<dbReference type="RefSeq" id="WP_281806583.1">
    <property type="nucleotide sequence ID" value="NZ_BSEC01000004.1"/>
</dbReference>
<feature type="transmembrane region" description="Helical" evidence="1">
    <location>
        <begin position="76"/>
        <end position="96"/>
    </location>
</feature>
<protein>
    <submittedName>
        <fullName evidence="2">Uncharacterized protein</fullName>
    </submittedName>
</protein>
<dbReference type="AlphaFoldDB" id="A0A9W6LUL1"/>
<gene>
    <name evidence="2" type="ORF">LMG27198_46690</name>
</gene>
<sequence length="138" mass="14683">MWLSAFEVAGALCLSMALIEAWLLVALLAPTGGTLQRLLPNRADLVRSHIDYLMMALFLFVFYGLCRLTGAAPANWLIAAACVGAFFNPFAFLVHAMLPDFKAAPPAVLFAAIISSCVATTIGFVATAWTIAAVVVFS</sequence>
<dbReference type="EMBL" id="BSEC01000004">
    <property type="protein sequence ID" value="GLI95677.1"/>
    <property type="molecule type" value="Genomic_DNA"/>
</dbReference>
<accession>A0A9W6LUL1</accession>